<dbReference type="Pfam" id="PF00535">
    <property type="entry name" value="Glycos_transf_2"/>
    <property type="match status" value="1"/>
</dbReference>
<feature type="domain" description="Glycosyltransferase 2-like" evidence="1">
    <location>
        <begin position="5"/>
        <end position="165"/>
    </location>
</feature>
<organism evidence="2 3">
    <name type="scientific">Cerasicoccus arenae</name>
    <dbReference type="NCBI Taxonomy" id="424488"/>
    <lineage>
        <taxon>Bacteria</taxon>
        <taxon>Pseudomonadati</taxon>
        <taxon>Verrucomicrobiota</taxon>
        <taxon>Opitutia</taxon>
        <taxon>Puniceicoccales</taxon>
        <taxon>Cerasicoccaceae</taxon>
        <taxon>Cerasicoccus</taxon>
    </lineage>
</organism>
<dbReference type="CDD" id="cd00761">
    <property type="entry name" value="Glyco_tranf_GTA_type"/>
    <property type="match status" value="1"/>
</dbReference>
<comment type="caution">
    <text evidence="2">The sequence shown here is derived from an EMBL/GenBank/DDBJ whole genome shotgun (WGS) entry which is preliminary data.</text>
</comment>
<dbReference type="AlphaFoldDB" id="A0A8J3DBP0"/>
<reference evidence="2" key="1">
    <citation type="journal article" date="2014" name="Int. J. Syst. Evol. Microbiol.">
        <title>Complete genome sequence of Corynebacterium casei LMG S-19264T (=DSM 44701T), isolated from a smear-ripened cheese.</title>
        <authorList>
            <consortium name="US DOE Joint Genome Institute (JGI-PGF)"/>
            <person name="Walter F."/>
            <person name="Albersmeier A."/>
            <person name="Kalinowski J."/>
            <person name="Ruckert C."/>
        </authorList>
    </citation>
    <scope>NUCLEOTIDE SEQUENCE</scope>
    <source>
        <strain evidence="2">KCTC 12870</strain>
    </source>
</reference>
<dbReference type="PANTHER" id="PTHR22916:SF3">
    <property type="entry name" value="UDP-GLCNAC:BETAGAL BETA-1,3-N-ACETYLGLUCOSAMINYLTRANSFERASE-LIKE PROTEIN 1"/>
    <property type="match status" value="1"/>
</dbReference>
<evidence type="ECO:0000313" key="2">
    <source>
        <dbReference type="EMBL" id="GHC06791.1"/>
    </source>
</evidence>
<name>A0A8J3DBP0_9BACT</name>
<protein>
    <recommendedName>
        <fullName evidence="1">Glycosyltransferase 2-like domain-containing protein</fullName>
    </recommendedName>
</protein>
<evidence type="ECO:0000313" key="3">
    <source>
        <dbReference type="Proteomes" id="UP000642829"/>
    </source>
</evidence>
<reference evidence="2" key="2">
    <citation type="submission" date="2020-09" db="EMBL/GenBank/DDBJ databases">
        <authorList>
            <person name="Sun Q."/>
            <person name="Kim S."/>
        </authorList>
    </citation>
    <scope>NUCLEOTIDE SEQUENCE</scope>
    <source>
        <strain evidence="2">KCTC 12870</strain>
    </source>
</reference>
<proteinExistence type="predicted"/>
<sequence length="347" mass="39005">MMKISVIINNYNYGRYLRQCLESALNQTHPFDEVILVDDGSTDDSRSIAANYSAQITIINQENGGQASAMNTGFQGSSSDLILFLDADDFLHPSAAEQIMQAWQPAYAKMQFRLTQVDEQSRTTGELPSPGQRLPASDVREQLLTQGRYGSMPTSANVFSRQALERIMPIPERGYRTSADLFLSILITRHGEIGALEQALGSYRVHSQNCFHTGALITLDHRQLTNRVQSHLRRSELLAQENAREGRQPTSLPLVSIPGWIDRMIAHRLGLDEQTGDNATMTQLSNGLHQTINSRYPNKPLYRLCGALMRLVLQHFPLAAIRLLGSLERRVPYQWKSNLLQRAGIQF</sequence>
<keyword evidence="3" id="KW-1185">Reference proteome</keyword>
<dbReference type="EMBL" id="BMXG01000016">
    <property type="protein sequence ID" value="GHC06791.1"/>
    <property type="molecule type" value="Genomic_DNA"/>
</dbReference>
<dbReference type="PANTHER" id="PTHR22916">
    <property type="entry name" value="GLYCOSYLTRANSFERASE"/>
    <property type="match status" value="1"/>
</dbReference>
<dbReference type="SUPFAM" id="SSF53448">
    <property type="entry name" value="Nucleotide-diphospho-sugar transferases"/>
    <property type="match status" value="1"/>
</dbReference>
<dbReference type="Proteomes" id="UP000642829">
    <property type="component" value="Unassembled WGS sequence"/>
</dbReference>
<accession>A0A8J3DBP0</accession>
<dbReference type="InterPro" id="IPR029044">
    <property type="entry name" value="Nucleotide-diphossugar_trans"/>
</dbReference>
<gene>
    <name evidence="2" type="ORF">GCM10007047_24790</name>
</gene>
<evidence type="ECO:0000259" key="1">
    <source>
        <dbReference type="Pfam" id="PF00535"/>
    </source>
</evidence>
<dbReference type="Gene3D" id="3.90.550.10">
    <property type="entry name" value="Spore Coat Polysaccharide Biosynthesis Protein SpsA, Chain A"/>
    <property type="match status" value="1"/>
</dbReference>
<dbReference type="GO" id="GO:0016758">
    <property type="term" value="F:hexosyltransferase activity"/>
    <property type="evidence" value="ECO:0007669"/>
    <property type="project" value="UniProtKB-ARBA"/>
</dbReference>
<dbReference type="InterPro" id="IPR001173">
    <property type="entry name" value="Glyco_trans_2-like"/>
</dbReference>
<dbReference type="RefSeq" id="WP_189515652.1">
    <property type="nucleotide sequence ID" value="NZ_BMXG01000016.1"/>
</dbReference>